<reference evidence="2 3" key="1">
    <citation type="submission" date="2019-08" db="EMBL/GenBank/DDBJ databases">
        <title>Genomes of Antarctic Bizionia species.</title>
        <authorList>
            <person name="Bowman J.P."/>
        </authorList>
    </citation>
    <scope>NUCLEOTIDE SEQUENCE [LARGE SCALE GENOMIC DNA]</scope>
    <source>
        <strain evidence="2 3">HFD</strain>
    </source>
</reference>
<dbReference type="PANTHER" id="PTHR33993">
    <property type="entry name" value="GLYOXALASE-RELATED"/>
    <property type="match status" value="1"/>
</dbReference>
<dbReference type="PANTHER" id="PTHR33993:SF2">
    <property type="entry name" value="VOC DOMAIN-CONTAINING PROTEIN"/>
    <property type="match status" value="1"/>
</dbReference>
<name>A0A8H2LBT3_9FLAO</name>
<gene>
    <name evidence="2" type="ORF">ES676_11850</name>
</gene>
<dbReference type="InterPro" id="IPR052164">
    <property type="entry name" value="Anthracycline_SecMetBiosynth"/>
</dbReference>
<protein>
    <submittedName>
        <fullName evidence="2">VOC family protein</fullName>
    </submittedName>
</protein>
<dbReference type="PROSITE" id="PS51819">
    <property type="entry name" value="VOC"/>
    <property type="match status" value="1"/>
</dbReference>
<accession>A0A8H2LBT3</accession>
<dbReference type="CDD" id="cd07247">
    <property type="entry name" value="SgaA_N_like"/>
    <property type="match status" value="1"/>
</dbReference>
<evidence type="ECO:0000313" key="3">
    <source>
        <dbReference type="Proteomes" id="UP000323324"/>
    </source>
</evidence>
<evidence type="ECO:0000313" key="2">
    <source>
        <dbReference type="EMBL" id="TYB71833.1"/>
    </source>
</evidence>
<comment type="caution">
    <text evidence="2">The sequence shown here is derived from an EMBL/GenBank/DDBJ whole genome shotgun (WGS) entry which is preliminary data.</text>
</comment>
<dbReference type="InterPro" id="IPR037523">
    <property type="entry name" value="VOC_core"/>
</dbReference>
<dbReference type="AlphaFoldDB" id="A0A8H2LBT3"/>
<dbReference type="Gene3D" id="3.10.180.10">
    <property type="entry name" value="2,3-Dihydroxybiphenyl 1,2-Dioxygenase, domain 1"/>
    <property type="match status" value="1"/>
</dbReference>
<dbReference type="InterPro" id="IPR029068">
    <property type="entry name" value="Glyas_Bleomycin-R_OHBP_Dase"/>
</dbReference>
<organism evidence="2 3">
    <name type="scientific">Bizionia saleffrena</name>
    <dbReference type="NCBI Taxonomy" id="291189"/>
    <lineage>
        <taxon>Bacteria</taxon>
        <taxon>Pseudomonadati</taxon>
        <taxon>Bacteroidota</taxon>
        <taxon>Flavobacteriia</taxon>
        <taxon>Flavobacteriales</taxon>
        <taxon>Flavobacteriaceae</taxon>
        <taxon>Bizionia</taxon>
    </lineage>
</organism>
<dbReference type="RefSeq" id="WP_148370544.1">
    <property type="nucleotide sequence ID" value="NZ_VSKM01000013.1"/>
</dbReference>
<sequence length="136" mass="14933">MGDVRSGKKIKKAEIRKDYVSWFEIPAIDFQQAVEFYQYIFDITMQQNITESNEMAFFSTTTGIGGAVVSGSGYVPSDSGSLIYLNGGDNLSLVLDKVEQAGGRIIMPKTLISEESGYFAVFIDSQGNKLALHSKN</sequence>
<dbReference type="SUPFAM" id="SSF54593">
    <property type="entry name" value="Glyoxalase/Bleomycin resistance protein/Dihydroxybiphenyl dioxygenase"/>
    <property type="match status" value="1"/>
</dbReference>
<keyword evidence="3" id="KW-1185">Reference proteome</keyword>
<proteinExistence type="predicted"/>
<dbReference type="Proteomes" id="UP000323324">
    <property type="component" value="Unassembled WGS sequence"/>
</dbReference>
<evidence type="ECO:0000259" key="1">
    <source>
        <dbReference type="PROSITE" id="PS51819"/>
    </source>
</evidence>
<feature type="domain" description="VOC" evidence="1">
    <location>
        <begin position="19"/>
        <end position="135"/>
    </location>
</feature>
<dbReference type="EMBL" id="VSKM01000013">
    <property type="protein sequence ID" value="TYB71833.1"/>
    <property type="molecule type" value="Genomic_DNA"/>
</dbReference>